<dbReference type="AlphaFoldDB" id="A0A1I5G8Q3"/>
<dbReference type="InterPro" id="IPR036844">
    <property type="entry name" value="Hint_dom_sf"/>
</dbReference>
<dbReference type="InterPro" id="IPR028992">
    <property type="entry name" value="Hedgehog/Intein_dom"/>
</dbReference>
<keyword evidence="4" id="KW-1185">Reference proteome</keyword>
<feature type="region of interest" description="Disordered" evidence="1">
    <location>
        <begin position="1"/>
        <end position="22"/>
    </location>
</feature>
<dbReference type="Pfam" id="PF13403">
    <property type="entry name" value="Hint_2"/>
    <property type="match status" value="1"/>
</dbReference>
<dbReference type="SUPFAM" id="SSF51294">
    <property type="entry name" value="Hedgehog/intein (Hint) domain"/>
    <property type="match status" value="1"/>
</dbReference>
<proteinExistence type="predicted"/>
<organism evidence="3 4">
    <name type="scientific">Roseovarius lutimaris</name>
    <dbReference type="NCBI Taxonomy" id="1005928"/>
    <lineage>
        <taxon>Bacteria</taxon>
        <taxon>Pseudomonadati</taxon>
        <taxon>Pseudomonadota</taxon>
        <taxon>Alphaproteobacteria</taxon>
        <taxon>Rhodobacterales</taxon>
        <taxon>Roseobacteraceae</taxon>
        <taxon>Roseovarius</taxon>
    </lineage>
</organism>
<evidence type="ECO:0000256" key="1">
    <source>
        <dbReference type="SAM" id="MobiDB-lite"/>
    </source>
</evidence>
<dbReference type="Proteomes" id="UP000198599">
    <property type="component" value="Unassembled WGS sequence"/>
</dbReference>
<sequence>MLSWIGSKTGKPIWGTAPTGRAQDPDGVMTGLVSGTRVATANGWRTVEALTKGDHVLTFDNGLQPLSNVSRKPLWTGSHACPQRFWPIELASGALGNRGALTIMPHQAVMLESDMAETIWGDPFALLPAAALEGGNGVSRVPPAPDAEVTVLHFDEDQVVFAEHGLMFLCPSSRDLLDYALGQEEGPPYSVLPLNEARRLTMALEGGAVFAPNDAVLASV</sequence>
<evidence type="ECO:0000259" key="2">
    <source>
        <dbReference type="Pfam" id="PF13403"/>
    </source>
</evidence>
<gene>
    <name evidence="3" type="ORF">SAMN04487859_12618</name>
</gene>
<evidence type="ECO:0000313" key="4">
    <source>
        <dbReference type="Proteomes" id="UP000198599"/>
    </source>
</evidence>
<evidence type="ECO:0000313" key="3">
    <source>
        <dbReference type="EMBL" id="SFO32223.1"/>
    </source>
</evidence>
<dbReference type="EMBL" id="FOVP01000026">
    <property type="protein sequence ID" value="SFO32223.1"/>
    <property type="molecule type" value="Genomic_DNA"/>
</dbReference>
<feature type="domain" description="Hedgehog/Intein (Hint)" evidence="2">
    <location>
        <begin position="32"/>
        <end position="164"/>
    </location>
</feature>
<dbReference type="OrthoDB" id="7685535at2"/>
<reference evidence="4" key="1">
    <citation type="submission" date="2016-10" db="EMBL/GenBank/DDBJ databases">
        <authorList>
            <person name="Varghese N."/>
            <person name="Submissions S."/>
        </authorList>
    </citation>
    <scope>NUCLEOTIDE SEQUENCE [LARGE SCALE GENOMIC DNA]</scope>
    <source>
        <strain evidence="4">DSM 28463</strain>
    </source>
</reference>
<accession>A0A1I5G8Q3</accession>
<dbReference type="STRING" id="1005928.SAMN04487859_12618"/>
<protein>
    <submittedName>
        <fullName evidence="3">Hint domain-containing protein</fullName>
    </submittedName>
</protein>
<name>A0A1I5G8Q3_9RHOB</name>